<evidence type="ECO:0000313" key="1">
    <source>
        <dbReference type="EMBL" id="DAD55414.1"/>
    </source>
</evidence>
<name>A0A8D9PDS8_9CAUD</name>
<protein>
    <recommendedName>
        <fullName evidence="2">Phage protein</fullName>
    </recommendedName>
</protein>
<organism evidence="1">
    <name type="scientific">Siphoviridae sp. ctoNj20</name>
    <dbReference type="NCBI Taxonomy" id="2826085"/>
    <lineage>
        <taxon>Viruses</taxon>
        <taxon>Duplodnaviria</taxon>
        <taxon>Heunggongvirae</taxon>
        <taxon>Uroviricota</taxon>
        <taxon>Caudoviricetes</taxon>
    </lineage>
</organism>
<evidence type="ECO:0008006" key="2">
    <source>
        <dbReference type="Google" id="ProtNLM"/>
    </source>
</evidence>
<reference evidence="1" key="1">
    <citation type="journal article" date="2021" name="Proc. Natl. Acad. Sci. U.S.A.">
        <title>A Catalog of Tens of Thousands of Viruses from Human Metagenomes Reveals Hidden Associations with Chronic Diseases.</title>
        <authorList>
            <person name="Tisza M.J."/>
            <person name="Buck C.B."/>
        </authorList>
    </citation>
    <scope>NUCLEOTIDE SEQUENCE</scope>
    <source>
        <strain evidence="1">CtoNj20</strain>
    </source>
</reference>
<dbReference type="EMBL" id="BK014724">
    <property type="protein sequence ID" value="DAD55414.1"/>
    <property type="molecule type" value="Genomic_DNA"/>
</dbReference>
<proteinExistence type="predicted"/>
<accession>A0A8D9PDS8</accession>
<sequence>MLTVKFKGNEYPLATTLRVAYRIQGQHNHKPYTEIFKSVGDMTLEDQVGIIYEAFLCGSRYDLNIQAIKRSDFLEDYLDNYTLTEMMSQLQEIIQGIVGTDATENTNENTDKEQGN</sequence>